<gene>
    <name evidence="8" type="ORF">SAMN04488135_101356</name>
</gene>
<proteinExistence type="predicted"/>
<dbReference type="GO" id="GO:0043565">
    <property type="term" value="F:sequence-specific DNA binding"/>
    <property type="evidence" value="ECO:0007669"/>
    <property type="project" value="InterPro"/>
</dbReference>
<dbReference type="Gene3D" id="1.10.10.60">
    <property type="entry name" value="Homeodomain-like"/>
    <property type="match status" value="1"/>
</dbReference>
<dbReference type="RefSeq" id="WP_073101353.1">
    <property type="nucleotide sequence ID" value="NZ_FQXE01000001.1"/>
</dbReference>
<evidence type="ECO:0000256" key="3">
    <source>
        <dbReference type="ARBA" id="ARBA00023015"/>
    </source>
</evidence>
<evidence type="ECO:0000259" key="7">
    <source>
        <dbReference type="PROSITE" id="PS50045"/>
    </source>
</evidence>
<dbReference type="SUPFAM" id="SSF46689">
    <property type="entry name" value="Homeodomain-like"/>
    <property type="match status" value="1"/>
</dbReference>
<dbReference type="Gene3D" id="1.10.8.60">
    <property type="match status" value="1"/>
</dbReference>
<evidence type="ECO:0000256" key="4">
    <source>
        <dbReference type="ARBA" id="ARBA00023125"/>
    </source>
</evidence>
<dbReference type="EMBL" id="FQXE01000001">
    <property type="protein sequence ID" value="SHG82124.1"/>
    <property type="molecule type" value="Genomic_DNA"/>
</dbReference>
<keyword evidence="2" id="KW-0067">ATP-binding</keyword>
<dbReference type="OrthoDB" id="9761705at2"/>
<protein>
    <submittedName>
        <fullName evidence="8">Transcriptional regulator of acetoin/glycerol metabolism</fullName>
    </submittedName>
</protein>
<dbReference type="InterPro" id="IPR000014">
    <property type="entry name" value="PAS"/>
</dbReference>
<dbReference type="InterPro" id="IPR029016">
    <property type="entry name" value="GAF-like_dom_sf"/>
</dbReference>
<dbReference type="Gene3D" id="3.30.450.40">
    <property type="match status" value="1"/>
</dbReference>
<evidence type="ECO:0000313" key="9">
    <source>
        <dbReference type="Proteomes" id="UP000184226"/>
    </source>
</evidence>
<feature type="compositionally biased region" description="Low complexity" evidence="6">
    <location>
        <begin position="283"/>
        <end position="316"/>
    </location>
</feature>
<dbReference type="InterPro" id="IPR027417">
    <property type="entry name" value="P-loop_NTPase"/>
</dbReference>
<keyword evidence="3" id="KW-0805">Transcription regulation</keyword>
<dbReference type="PANTHER" id="PTHR32071">
    <property type="entry name" value="TRANSCRIPTIONAL REGULATORY PROTEIN"/>
    <property type="match status" value="1"/>
</dbReference>
<dbReference type="InterPro" id="IPR003593">
    <property type="entry name" value="AAA+_ATPase"/>
</dbReference>
<dbReference type="SMART" id="SM00382">
    <property type="entry name" value="AAA"/>
    <property type="match status" value="1"/>
</dbReference>
<evidence type="ECO:0000256" key="5">
    <source>
        <dbReference type="ARBA" id="ARBA00023163"/>
    </source>
</evidence>
<reference evidence="8 9" key="1">
    <citation type="submission" date="2016-11" db="EMBL/GenBank/DDBJ databases">
        <authorList>
            <person name="Jaros S."/>
            <person name="Januszkiewicz K."/>
            <person name="Wedrychowicz H."/>
        </authorList>
    </citation>
    <scope>NUCLEOTIDE SEQUENCE [LARGE SCALE GENOMIC DNA]</scope>
    <source>
        <strain evidence="8 9">CGMCC 1.10190</strain>
    </source>
</reference>
<dbReference type="InterPro" id="IPR009057">
    <property type="entry name" value="Homeodomain-like_sf"/>
</dbReference>
<dbReference type="Gene3D" id="3.40.50.300">
    <property type="entry name" value="P-loop containing nucleotide triphosphate hydrolases"/>
    <property type="match status" value="1"/>
</dbReference>
<dbReference type="SUPFAM" id="SSF55781">
    <property type="entry name" value="GAF domain-like"/>
    <property type="match status" value="1"/>
</dbReference>
<dbReference type="Pfam" id="PF13188">
    <property type="entry name" value="PAS_8"/>
    <property type="match status" value="1"/>
</dbReference>
<feature type="domain" description="Sigma-54 factor interaction" evidence="7">
    <location>
        <begin position="320"/>
        <end position="547"/>
    </location>
</feature>
<dbReference type="InterPro" id="IPR002197">
    <property type="entry name" value="HTH_Fis"/>
</dbReference>
<evidence type="ECO:0000256" key="1">
    <source>
        <dbReference type="ARBA" id="ARBA00022741"/>
    </source>
</evidence>
<dbReference type="InterPro" id="IPR058031">
    <property type="entry name" value="AAA_lid_NorR"/>
</dbReference>
<dbReference type="Pfam" id="PF02954">
    <property type="entry name" value="HTH_8"/>
    <property type="match status" value="1"/>
</dbReference>
<dbReference type="InterPro" id="IPR002078">
    <property type="entry name" value="Sigma_54_int"/>
</dbReference>
<dbReference type="InterPro" id="IPR003018">
    <property type="entry name" value="GAF"/>
</dbReference>
<keyword evidence="5" id="KW-0804">Transcription</keyword>
<dbReference type="AlphaFoldDB" id="A0A1M5MXR8"/>
<dbReference type="STRING" id="658167.SAMN04488135_101356"/>
<dbReference type="PROSITE" id="PS00675">
    <property type="entry name" value="SIGMA54_INTERACT_1"/>
    <property type="match status" value="1"/>
</dbReference>
<keyword evidence="4" id="KW-0238">DNA-binding</keyword>
<dbReference type="FunFam" id="3.40.50.300:FF:000006">
    <property type="entry name" value="DNA-binding transcriptional regulator NtrC"/>
    <property type="match status" value="1"/>
</dbReference>
<evidence type="ECO:0000256" key="2">
    <source>
        <dbReference type="ARBA" id="ARBA00022840"/>
    </source>
</evidence>
<dbReference type="Pfam" id="PF00158">
    <property type="entry name" value="Sigma54_activat"/>
    <property type="match status" value="1"/>
</dbReference>
<evidence type="ECO:0000256" key="6">
    <source>
        <dbReference type="SAM" id="MobiDB-lite"/>
    </source>
</evidence>
<sequence>MNSLTPLASQGLLDKIKGLPATSVLRSWERCAANGYALHADPNPMLQADLQARREQHARILQLAQPEIETLASLVASARSVVVLADETGVILQEAGCTEFLRKAEQVALQPGVSWAESLRGTNAIGTALFDAAAVRVHGEEHFLECNRVLSCHAAPIFSPRGKVIGVLDISSEATTLHAYAMGLAQICARQISNRYLDHTDARLHRLVFQRQSSLLDSVERAILLLEEDRIVGANEAALHLLGGDWSLLDAPVHDWLDGWDRMGDNPRPLHTRGGTALLGTLRPGKGPAAARPASLAAPDGAATPRPARARRLPAGAPGLPSLADDLQPSMRHALSAVNAGLAILLQGETGAGKEIFARHLHAQSQWRQGPFVAVNCGALPESLVESELFGYEAGAFTGARREGSRGRLREAHGGVLFLDEIGDMPLLLQTRLLRALQEREVQPLGSDKRIPVDFGLVSATNHDLSSMVENGAFRADLYYRLQDFDVRLPPLRERRRLREFLCQEFKRVGGADCSMMLADSALEQLAGYHWPGNYRQLHSLLRRLVALLPPGSLIQADDLPAEIRPAGGIARPAASTESAAAGIVPAAAAMPSAAGVAPPAAGIAAASALCPTLRDISDQTIERVIAESSHNISLAARKLGVHRSTLYRYLGRASARHAARRPD</sequence>
<feature type="region of interest" description="Disordered" evidence="6">
    <location>
        <begin position="273"/>
        <end position="316"/>
    </location>
</feature>
<evidence type="ECO:0000313" key="8">
    <source>
        <dbReference type="EMBL" id="SHG82124.1"/>
    </source>
</evidence>
<dbReference type="Proteomes" id="UP000184226">
    <property type="component" value="Unassembled WGS sequence"/>
</dbReference>
<keyword evidence="9" id="KW-1185">Reference proteome</keyword>
<dbReference type="Pfam" id="PF01590">
    <property type="entry name" value="GAF"/>
    <property type="match status" value="1"/>
</dbReference>
<organism evidence="8 9">
    <name type="scientific">Pollutimonas bauzanensis</name>
    <dbReference type="NCBI Taxonomy" id="658167"/>
    <lineage>
        <taxon>Bacteria</taxon>
        <taxon>Pseudomonadati</taxon>
        <taxon>Pseudomonadota</taxon>
        <taxon>Betaproteobacteria</taxon>
        <taxon>Burkholderiales</taxon>
        <taxon>Alcaligenaceae</taxon>
        <taxon>Pollutimonas</taxon>
    </lineage>
</organism>
<keyword evidence="1" id="KW-0547">Nucleotide-binding</keyword>
<dbReference type="CDD" id="cd00009">
    <property type="entry name" value="AAA"/>
    <property type="match status" value="1"/>
</dbReference>
<dbReference type="GO" id="GO:0006355">
    <property type="term" value="P:regulation of DNA-templated transcription"/>
    <property type="evidence" value="ECO:0007669"/>
    <property type="project" value="InterPro"/>
</dbReference>
<dbReference type="Pfam" id="PF25601">
    <property type="entry name" value="AAA_lid_14"/>
    <property type="match status" value="1"/>
</dbReference>
<dbReference type="PROSITE" id="PS50045">
    <property type="entry name" value="SIGMA54_INTERACT_4"/>
    <property type="match status" value="1"/>
</dbReference>
<accession>A0A1M5MXR8</accession>
<dbReference type="SUPFAM" id="SSF52540">
    <property type="entry name" value="P-loop containing nucleoside triphosphate hydrolases"/>
    <property type="match status" value="1"/>
</dbReference>
<dbReference type="PANTHER" id="PTHR32071:SF77">
    <property type="entry name" value="TRANSCRIPTIONAL REGULATORY PROTEIN"/>
    <property type="match status" value="1"/>
</dbReference>
<dbReference type="GO" id="GO:0005524">
    <property type="term" value="F:ATP binding"/>
    <property type="evidence" value="ECO:0007669"/>
    <property type="project" value="UniProtKB-KW"/>
</dbReference>
<dbReference type="InterPro" id="IPR025662">
    <property type="entry name" value="Sigma_54_int_dom_ATP-bd_1"/>
</dbReference>
<name>A0A1M5MXR8_9BURK</name>